<accession>A0A1G2GTA0</accession>
<dbReference type="AlphaFoldDB" id="A0A1G2GTA0"/>
<feature type="domain" description="GIY-YIG" evidence="1">
    <location>
        <begin position="1"/>
        <end position="75"/>
    </location>
</feature>
<protein>
    <submittedName>
        <fullName evidence="2">Excinuclease ABC subunit C</fullName>
    </submittedName>
</protein>
<comment type="caution">
    <text evidence="2">The sequence shown here is derived from an EMBL/GenBank/DDBJ whole genome shotgun (WGS) entry which is preliminary data.</text>
</comment>
<proteinExistence type="predicted"/>
<dbReference type="Pfam" id="PF01541">
    <property type="entry name" value="GIY-YIG"/>
    <property type="match status" value="1"/>
</dbReference>
<organism evidence="2 3">
    <name type="scientific">Candidatus Ryanbacteria bacterium RIFCSPLOWO2_01_FULL_48_26</name>
    <dbReference type="NCBI Taxonomy" id="1802126"/>
    <lineage>
        <taxon>Bacteria</taxon>
        <taxon>Candidatus Ryaniibacteriota</taxon>
    </lineage>
</organism>
<evidence type="ECO:0000313" key="2">
    <source>
        <dbReference type="EMBL" id="OGZ53435.1"/>
    </source>
</evidence>
<gene>
    <name evidence="2" type="ORF">A3B25_03650</name>
</gene>
<dbReference type="InterPro" id="IPR000305">
    <property type="entry name" value="GIY-YIG_endonuc"/>
</dbReference>
<sequence>MFYTYILQSLKDYDNYIGYTNNLKSRFVEHQKGKGFSTSFRRPFKLIYYEACLNIDDAKQREKYLKSTAGRRFLAKRLSHFRANLVWHRK</sequence>
<dbReference type="SUPFAM" id="SSF82771">
    <property type="entry name" value="GIY-YIG endonuclease"/>
    <property type="match status" value="1"/>
</dbReference>
<dbReference type="PROSITE" id="PS50164">
    <property type="entry name" value="GIY_YIG"/>
    <property type="match status" value="1"/>
</dbReference>
<evidence type="ECO:0000313" key="3">
    <source>
        <dbReference type="Proteomes" id="UP000179106"/>
    </source>
</evidence>
<name>A0A1G2GTA0_9BACT</name>
<dbReference type="InterPro" id="IPR035901">
    <property type="entry name" value="GIY-YIG_endonuc_sf"/>
</dbReference>
<dbReference type="Proteomes" id="UP000179106">
    <property type="component" value="Unassembled WGS sequence"/>
</dbReference>
<dbReference type="Gene3D" id="3.40.1440.10">
    <property type="entry name" value="GIY-YIG endonuclease"/>
    <property type="match status" value="1"/>
</dbReference>
<dbReference type="STRING" id="1802126.A3B25_03650"/>
<evidence type="ECO:0000259" key="1">
    <source>
        <dbReference type="PROSITE" id="PS50164"/>
    </source>
</evidence>
<reference evidence="2 3" key="1">
    <citation type="journal article" date="2016" name="Nat. Commun.">
        <title>Thousands of microbial genomes shed light on interconnected biogeochemical processes in an aquifer system.</title>
        <authorList>
            <person name="Anantharaman K."/>
            <person name="Brown C.T."/>
            <person name="Hug L.A."/>
            <person name="Sharon I."/>
            <person name="Castelle C.J."/>
            <person name="Probst A.J."/>
            <person name="Thomas B.C."/>
            <person name="Singh A."/>
            <person name="Wilkins M.J."/>
            <person name="Karaoz U."/>
            <person name="Brodie E.L."/>
            <person name="Williams K.H."/>
            <person name="Hubbard S.S."/>
            <person name="Banfield J.F."/>
        </authorList>
    </citation>
    <scope>NUCLEOTIDE SEQUENCE [LARGE SCALE GENOMIC DNA]</scope>
</reference>
<dbReference type="EMBL" id="MHNW01000018">
    <property type="protein sequence ID" value="OGZ53435.1"/>
    <property type="molecule type" value="Genomic_DNA"/>
</dbReference>